<dbReference type="Gene3D" id="1.20.1540.10">
    <property type="entry name" value="Rhomboid-like"/>
    <property type="match status" value="1"/>
</dbReference>
<evidence type="ECO:0000313" key="8">
    <source>
        <dbReference type="Proteomes" id="UP000616499"/>
    </source>
</evidence>
<feature type="transmembrane region" description="Helical" evidence="5">
    <location>
        <begin position="7"/>
        <end position="32"/>
    </location>
</feature>
<feature type="transmembrane region" description="Helical" evidence="5">
    <location>
        <begin position="133"/>
        <end position="152"/>
    </location>
</feature>
<evidence type="ECO:0000256" key="5">
    <source>
        <dbReference type="SAM" id="Phobius"/>
    </source>
</evidence>
<feature type="domain" description="Peptidase S54 rhomboid" evidence="6">
    <location>
        <begin position="47"/>
        <end position="177"/>
    </location>
</feature>
<keyword evidence="3 5" id="KW-1133">Transmembrane helix</keyword>
<proteinExistence type="predicted"/>
<reference evidence="8" key="1">
    <citation type="journal article" date="2019" name="Int. J. Syst. Evol. Microbiol.">
        <title>The Global Catalogue of Microorganisms (GCM) 10K type strain sequencing project: providing services to taxonomists for standard genome sequencing and annotation.</title>
        <authorList>
            <consortium name="The Broad Institute Genomics Platform"/>
            <consortium name="The Broad Institute Genome Sequencing Center for Infectious Disease"/>
            <person name="Wu L."/>
            <person name="Ma J."/>
        </authorList>
    </citation>
    <scope>NUCLEOTIDE SEQUENCE [LARGE SCALE GENOMIC DNA]</scope>
    <source>
        <strain evidence="8">JCM 13501</strain>
    </source>
</reference>
<comment type="caution">
    <text evidence="7">The sequence shown here is derived from an EMBL/GenBank/DDBJ whole genome shotgun (WGS) entry which is preliminary data.</text>
</comment>
<feature type="transmembrane region" description="Helical" evidence="5">
    <location>
        <begin position="82"/>
        <end position="101"/>
    </location>
</feature>
<evidence type="ECO:0000259" key="6">
    <source>
        <dbReference type="Pfam" id="PF01694"/>
    </source>
</evidence>
<feature type="transmembrane region" description="Helical" evidence="5">
    <location>
        <begin position="52"/>
        <end position="75"/>
    </location>
</feature>
<name>A0ABQ2GXN3_9PSED</name>
<keyword evidence="7" id="KW-0645">Protease</keyword>
<evidence type="ECO:0000313" key="7">
    <source>
        <dbReference type="EMBL" id="GGM18988.1"/>
    </source>
</evidence>
<dbReference type="InterPro" id="IPR022764">
    <property type="entry name" value="Peptidase_S54_rhomboid_dom"/>
</dbReference>
<keyword evidence="7" id="KW-0378">Hydrolase</keyword>
<dbReference type="RefSeq" id="WP_188867159.1">
    <property type="nucleotide sequence ID" value="NZ_BMNW01000007.1"/>
</dbReference>
<feature type="transmembrane region" description="Helical" evidence="5">
    <location>
        <begin position="107"/>
        <end position="126"/>
    </location>
</feature>
<evidence type="ECO:0000256" key="4">
    <source>
        <dbReference type="ARBA" id="ARBA00023136"/>
    </source>
</evidence>
<dbReference type="GO" id="GO:0008233">
    <property type="term" value="F:peptidase activity"/>
    <property type="evidence" value="ECO:0007669"/>
    <property type="project" value="UniProtKB-KW"/>
</dbReference>
<evidence type="ECO:0000256" key="2">
    <source>
        <dbReference type="ARBA" id="ARBA00022692"/>
    </source>
</evidence>
<protein>
    <submittedName>
        <fullName evidence="7">Rhomboid family intramembrane serine protease</fullName>
    </submittedName>
</protein>
<keyword evidence="8" id="KW-1185">Reference proteome</keyword>
<organism evidence="7 8">
    <name type="scientific">Pseudomonas asuensis</name>
    <dbReference type="NCBI Taxonomy" id="1825787"/>
    <lineage>
        <taxon>Bacteria</taxon>
        <taxon>Pseudomonadati</taxon>
        <taxon>Pseudomonadota</taxon>
        <taxon>Gammaproteobacteria</taxon>
        <taxon>Pseudomonadales</taxon>
        <taxon>Pseudomonadaceae</taxon>
        <taxon>Pseudomonas</taxon>
    </lineage>
</organism>
<evidence type="ECO:0000256" key="1">
    <source>
        <dbReference type="ARBA" id="ARBA00004141"/>
    </source>
</evidence>
<accession>A0ABQ2GXN3</accession>
<keyword evidence="2 5" id="KW-0812">Transmembrane</keyword>
<dbReference type="SUPFAM" id="SSF144091">
    <property type="entry name" value="Rhomboid-like"/>
    <property type="match status" value="1"/>
</dbReference>
<feature type="transmembrane region" description="Helical" evidence="5">
    <location>
        <begin position="158"/>
        <end position="175"/>
    </location>
</feature>
<dbReference type="InterPro" id="IPR035952">
    <property type="entry name" value="Rhomboid-like_sf"/>
</dbReference>
<dbReference type="GO" id="GO:0006508">
    <property type="term" value="P:proteolysis"/>
    <property type="evidence" value="ECO:0007669"/>
    <property type="project" value="UniProtKB-KW"/>
</dbReference>
<comment type="subcellular location">
    <subcellularLocation>
        <location evidence="1">Membrane</location>
        <topology evidence="1">Multi-pass membrane protein</topology>
    </subcellularLocation>
</comment>
<keyword evidence="4 5" id="KW-0472">Membrane</keyword>
<gene>
    <name evidence="7" type="ORF">GCM10009425_32340</name>
</gene>
<dbReference type="Pfam" id="PF01694">
    <property type="entry name" value="Rhomboid"/>
    <property type="match status" value="1"/>
</dbReference>
<dbReference type="EMBL" id="BMNW01000007">
    <property type="protein sequence ID" value="GGM18988.1"/>
    <property type="molecule type" value="Genomic_DNA"/>
</dbReference>
<evidence type="ECO:0000256" key="3">
    <source>
        <dbReference type="ARBA" id="ARBA00022989"/>
    </source>
</evidence>
<dbReference type="Proteomes" id="UP000616499">
    <property type="component" value="Unassembled WGS sequence"/>
</dbReference>
<sequence length="185" mass="20025">MRSGKCLPVIFVLAGIMMLVQLVNTFTANSLIPHGIIPRTISGLQGIAFAPFLHGSIRHLLSNLVPFVVLSWLISNEGFERYVRVLVLITMLGGILVWLVGRFSIHVGASGLIFGLWTYVLARAWFQRSLVSLLIAAIALFGYGGLIFGFLPLPGISFESHIAGAMAGIVVGWIMHSKRLLANAG</sequence>